<protein>
    <submittedName>
        <fullName evidence="1">Uncharacterized protein</fullName>
    </submittedName>
</protein>
<evidence type="ECO:0000313" key="2">
    <source>
        <dbReference type="Proteomes" id="UP001519460"/>
    </source>
</evidence>
<sequence length="85" mass="9835">ALQWQEQSGHMSETDHTPGRGGYARFFLVREKPSNAFIVITCTQHHWDNLLIPDSARTHQFYCKQDHDIELVIVSQTPSDLRTLN</sequence>
<reference evidence="1 2" key="1">
    <citation type="journal article" date="2023" name="Sci. Data">
        <title>Genome assembly of the Korean intertidal mud-creeper Batillaria attramentaria.</title>
        <authorList>
            <person name="Patra A.K."/>
            <person name="Ho P.T."/>
            <person name="Jun S."/>
            <person name="Lee S.J."/>
            <person name="Kim Y."/>
            <person name="Won Y.J."/>
        </authorList>
    </citation>
    <scope>NUCLEOTIDE SEQUENCE [LARGE SCALE GENOMIC DNA]</scope>
    <source>
        <strain evidence="1">Wonlab-2016</strain>
    </source>
</reference>
<name>A0ABD0KCY7_9CAEN</name>
<evidence type="ECO:0000313" key="1">
    <source>
        <dbReference type="EMBL" id="KAK7485018.1"/>
    </source>
</evidence>
<organism evidence="1 2">
    <name type="scientific">Batillaria attramentaria</name>
    <dbReference type="NCBI Taxonomy" id="370345"/>
    <lineage>
        <taxon>Eukaryota</taxon>
        <taxon>Metazoa</taxon>
        <taxon>Spiralia</taxon>
        <taxon>Lophotrochozoa</taxon>
        <taxon>Mollusca</taxon>
        <taxon>Gastropoda</taxon>
        <taxon>Caenogastropoda</taxon>
        <taxon>Sorbeoconcha</taxon>
        <taxon>Cerithioidea</taxon>
        <taxon>Batillariidae</taxon>
        <taxon>Batillaria</taxon>
    </lineage>
</organism>
<comment type="caution">
    <text evidence="1">The sequence shown here is derived from an EMBL/GenBank/DDBJ whole genome shotgun (WGS) entry which is preliminary data.</text>
</comment>
<dbReference type="EMBL" id="JACVVK020000201">
    <property type="protein sequence ID" value="KAK7485018.1"/>
    <property type="molecule type" value="Genomic_DNA"/>
</dbReference>
<keyword evidence="2" id="KW-1185">Reference proteome</keyword>
<accession>A0ABD0KCY7</accession>
<proteinExistence type="predicted"/>
<gene>
    <name evidence="1" type="ORF">BaRGS_00023796</name>
</gene>
<dbReference type="Proteomes" id="UP001519460">
    <property type="component" value="Unassembled WGS sequence"/>
</dbReference>
<feature type="non-terminal residue" evidence="1">
    <location>
        <position position="1"/>
    </location>
</feature>
<dbReference type="AlphaFoldDB" id="A0ABD0KCY7"/>